<accession>A0ABU7Z2D4</accession>
<dbReference type="PANTHER" id="PTHR33608:SF6">
    <property type="entry name" value="BLL2464 PROTEIN"/>
    <property type="match status" value="1"/>
</dbReference>
<reference evidence="3" key="1">
    <citation type="journal article" date="2024" name="Antonie Van Leeuwenhoek">
        <title>Isoptericola haloaureus sp. nov., a dimorphic actinobacterium isolated from mangrove sediments of southeast India, implicating biosaline agricultural significance through nitrogen fixation and salt tolerance genes.</title>
        <authorList>
            <person name="Prathaban M."/>
            <person name="Prathiviraj R."/>
            <person name="Ravichandran M."/>
            <person name="Natarajan S.D."/>
            <person name="Sobanaa M."/>
            <person name="Hari Krishna Kumar S."/>
            <person name="Chandrasekar V."/>
            <person name="Selvin J."/>
        </authorList>
    </citation>
    <scope>NUCLEOTIDE SEQUENCE</scope>
    <source>
        <strain evidence="3">MP1014</strain>
    </source>
</reference>
<dbReference type="EMBL" id="JBAGLP010000097">
    <property type="protein sequence ID" value="MEG3613644.1"/>
    <property type="molecule type" value="Genomic_DNA"/>
</dbReference>
<evidence type="ECO:0000259" key="2">
    <source>
        <dbReference type="Pfam" id="PF01882"/>
    </source>
</evidence>
<dbReference type="Pfam" id="PF01882">
    <property type="entry name" value="DUF58"/>
    <property type="match status" value="1"/>
</dbReference>
<dbReference type="Proteomes" id="UP001310387">
    <property type="component" value="Unassembled WGS sequence"/>
</dbReference>
<evidence type="ECO:0000313" key="4">
    <source>
        <dbReference type="Proteomes" id="UP001310387"/>
    </source>
</evidence>
<dbReference type="RefSeq" id="WP_332900549.1">
    <property type="nucleotide sequence ID" value="NZ_JBAGLP010000097.1"/>
</dbReference>
<sequence length="465" mass="50338">MTFGTSVRDRARDRGLRAAEDPVWRRTPTAVLSTVSGVVVLVVGLLAGRADVGVIGLPLLLTGVWTGRPRALGEASPQTPTRASLSSEDGPTAPGELSGTLTLDPPPGAELVVLRAAAPGHEPSDLVVAADHRELAVRSATVRTGPQPTFVVDLRGYGAAGTTAEDPVRAVGPPRLVLPTAVPLGRVPLPPRMRGLTGPHTSRRLGDGDELRDVHLFTPGDRLRRIDWRTTARRSPELDELYVRRTYATAEATTMLVVDSRDDVGPDLRTWRGQGEQRVDEATSLDLARHAAASVAHAVVDAGDRVGLQDLGRRRRPLPPAAGRRHLRRILHGLAMSSPWGSPTRRLRPPQLPTDAVVFVFSTVLDDEPVDLARTWREQGHRVVVVDTLPAVRPVVEPHMRIAWRVTSMERADRLRRLEAEGTPVVPWRASERAGAAARLEALVKASERHHSAHVRRAPVAGGAR</sequence>
<feature type="domain" description="DUF58" evidence="2">
    <location>
        <begin position="216"/>
        <end position="386"/>
    </location>
</feature>
<protein>
    <submittedName>
        <fullName evidence="3">DUF58 domain-containing protein</fullName>
    </submittedName>
</protein>
<dbReference type="InterPro" id="IPR002881">
    <property type="entry name" value="DUF58"/>
</dbReference>
<name>A0ABU7Z2D4_9MICO</name>
<dbReference type="PANTHER" id="PTHR33608">
    <property type="entry name" value="BLL2464 PROTEIN"/>
    <property type="match status" value="1"/>
</dbReference>
<organism evidence="3 4">
    <name type="scientific">Isoptericola haloaureus</name>
    <dbReference type="NCBI Taxonomy" id="1542902"/>
    <lineage>
        <taxon>Bacteria</taxon>
        <taxon>Bacillati</taxon>
        <taxon>Actinomycetota</taxon>
        <taxon>Actinomycetes</taxon>
        <taxon>Micrococcales</taxon>
        <taxon>Promicromonosporaceae</taxon>
        <taxon>Isoptericola</taxon>
    </lineage>
</organism>
<evidence type="ECO:0000313" key="3">
    <source>
        <dbReference type="EMBL" id="MEG3613644.1"/>
    </source>
</evidence>
<reference evidence="3" key="2">
    <citation type="submission" date="2024-02" db="EMBL/GenBank/DDBJ databases">
        <authorList>
            <person name="Prathaban M."/>
            <person name="Mythili R."/>
            <person name="Sharmila Devi N."/>
            <person name="Sobanaa M."/>
            <person name="Prathiviraj R."/>
            <person name="Selvin J."/>
        </authorList>
    </citation>
    <scope>NUCLEOTIDE SEQUENCE</scope>
    <source>
        <strain evidence="3">MP1014</strain>
    </source>
</reference>
<gene>
    <name evidence="3" type="ORF">V5O49_00745</name>
</gene>
<proteinExistence type="predicted"/>
<comment type="caution">
    <text evidence="3">The sequence shown here is derived from an EMBL/GenBank/DDBJ whole genome shotgun (WGS) entry which is preliminary data.</text>
</comment>
<evidence type="ECO:0000256" key="1">
    <source>
        <dbReference type="SAM" id="MobiDB-lite"/>
    </source>
</evidence>
<keyword evidence="4" id="KW-1185">Reference proteome</keyword>
<feature type="compositionally biased region" description="Polar residues" evidence="1">
    <location>
        <begin position="76"/>
        <end position="89"/>
    </location>
</feature>
<feature type="region of interest" description="Disordered" evidence="1">
    <location>
        <begin position="71"/>
        <end position="105"/>
    </location>
</feature>